<name>A0A9W6KPH3_9ACTN</name>
<dbReference type="InterPro" id="IPR003838">
    <property type="entry name" value="ABC3_permease_C"/>
</dbReference>
<feature type="transmembrane region" description="Helical" evidence="6">
    <location>
        <begin position="236"/>
        <end position="259"/>
    </location>
</feature>
<reference evidence="8" key="2">
    <citation type="submission" date="2023-01" db="EMBL/GenBank/DDBJ databases">
        <authorList>
            <person name="Sun Q."/>
            <person name="Evtushenko L."/>
        </authorList>
    </citation>
    <scope>NUCLEOTIDE SEQUENCE</scope>
    <source>
        <strain evidence="8">VKM Ac-1321</strain>
    </source>
</reference>
<feature type="transmembrane region" description="Helical" evidence="6">
    <location>
        <begin position="206"/>
        <end position="224"/>
    </location>
</feature>
<dbReference type="AlphaFoldDB" id="A0A9W6KPH3"/>
<dbReference type="GO" id="GO:0005886">
    <property type="term" value="C:plasma membrane"/>
    <property type="evidence" value="ECO:0007669"/>
    <property type="project" value="UniProtKB-SubCell"/>
</dbReference>
<reference evidence="8" key="1">
    <citation type="journal article" date="2014" name="Int. J. Syst. Evol. Microbiol.">
        <title>Complete genome sequence of Corynebacterium casei LMG S-19264T (=DSM 44701T), isolated from a smear-ripened cheese.</title>
        <authorList>
            <consortium name="US DOE Joint Genome Institute (JGI-PGF)"/>
            <person name="Walter F."/>
            <person name="Albersmeier A."/>
            <person name="Kalinowski J."/>
            <person name="Ruckert C."/>
        </authorList>
    </citation>
    <scope>NUCLEOTIDE SEQUENCE</scope>
    <source>
        <strain evidence="8">VKM Ac-1321</strain>
    </source>
</reference>
<feature type="transmembrane region" description="Helical" evidence="6">
    <location>
        <begin position="389"/>
        <end position="411"/>
    </location>
</feature>
<evidence type="ECO:0000313" key="9">
    <source>
        <dbReference type="Proteomes" id="UP001143480"/>
    </source>
</evidence>
<evidence type="ECO:0000259" key="7">
    <source>
        <dbReference type="Pfam" id="PF02687"/>
    </source>
</evidence>
<evidence type="ECO:0000256" key="3">
    <source>
        <dbReference type="ARBA" id="ARBA00022692"/>
    </source>
</evidence>
<keyword evidence="4 6" id="KW-1133">Transmembrane helix</keyword>
<gene>
    <name evidence="8" type="ORF">GCM10017581_056810</name>
</gene>
<feature type="transmembrane region" description="Helical" evidence="6">
    <location>
        <begin position="153"/>
        <end position="176"/>
    </location>
</feature>
<evidence type="ECO:0000256" key="5">
    <source>
        <dbReference type="ARBA" id="ARBA00023136"/>
    </source>
</evidence>
<feature type="domain" description="ABC3 transporter permease C-terminal" evidence="7">
    <location>
        <begin position="345"/>
        <end position="453"/>
    </location>
</feature>
<accession>A0A9W6KPH3</accession>
<keyword evidence="2" id="KW-1003">Cell membrane</keyword>
<feature type="transmembrane region" description="Helical" evidence="6">
    <location>
        <begin position="106"/>
        <end position="133"/>
    </location>
</feature>
<sequence length="465" mass="46770">MIRLAVAELRADWRLWIGPLMVTAMAAALIAVAAGHWWAVDTPAVAAAAAKAGTTVGEVRAAAYILYVCTALAAVVVLGTVSSATIDAMRVRIARWRLTGALPLQVGLVILLHVGALGVVGTAAGFAVALVATEPVVNLLVETATGAPAHVDAVPGLPVLGFTLALTVAVGLLGAVGPARRAARVPAVEAVRAPAPTRHGMSAGRWVLTGLGLLTVGGMIAASVGVDSALHGDPELINAGASIAVNLGVAVAVTIALAAPAGLSLMIRVWSALVPARLSTPWFLARHSAAHRITHSTAAVIPLMIGASLYGIMFGIAGTFQAAITASGSPGEINTFDTYLMLTPLALLTAVGSVAVVLLNAPARRREFAVLRAAGATPRSMLLMAAYEAVLYALTAMILAAVSAVAAVLAIAGSLRAAGLPFTPTVDARQALVLCGATLVAMTVAITIPAVSAVRGGAREALAPQ</sequence>
<feature type="domain" description="ABC3 transporter permease C-terminal" evidence="7">
    <location>
        <begin position="65"/>
        <end position="184"/>
    </location>
</feature>
<keyword evidence="9" id="KW-1185">Reference proteome</keyword>
<feature type="transmembrane region" description="Helical" evidence="6">
    <location>
        <begin position="64"/>
        <end position="86"/>
    </location>
</feature>
<feature type="transmembrane region" description="Helical" evidence="6">
    <location>
        <begin position="20"/>
        <end position="39"/>
    </location>
</feature>
<keyword evidence="5 6" id="KW-0472">Membrane</keyword>
<evidence type="ECO:0000256" key="1">
    <source>
        <dbReference type="ARBA" id="ARBA00004651"/>
    </source>
</evidence>
<evidence type="ECO:0000256" key="6">
    <source>
        <dbReference type="SAM" id="Phobius"/>
    </source>
</evidence>
<dbReference type="Proteomes" id="UP001143480">
    <property type="component" value="Unassembled WGS sequence"/>
</dbReference>
<dbReference type="RefSeq" id="WP_261960430.1">
    <property type="nucleotide sequence ID" value="NZ_BAAAXA010000001.1"/>
</dbReference>
<feature type="transmembrane region" description="Helical" evidence="6">
    <location>
        <begin position="338"/>
        <end position="359"/>
    </location>
</feature>
<evidence type="ECO:0000256" key="4">
    <source>
        <dbReference type="ARBA" id="ARBA00022989"/>
    </source>
</evidence>
<proteinExistence type="predicted"/>
<protein>
    <recommendedName>
        <fullName evidence="7">ABC3 transporter permease C-terminal domain-containing protein</fullName>
    </recommendedName>
</protein>
<keyword evidence="3 6" id="KW-0812">Transmembrane</keyword>
<organism evidence="8 9">
    <name type="scientific">Dactylosporangium matsuzakiense</name>
    <dbReference type="NCBI Taxonomy" id="53360"/>
    <lineage>
        <taxon>Bacteria</taxon>
        <taxon>Bacillati</taxon>
        <taxon>Actinomycetota</taxon>
        <taxon>Actinomycetes</taxon>
        <taxon>Micromonosporales</taxon>
        <taxon>Micromonosporaceae</taxon>
        <taxon>Dactylosporangium</taxon>
    </lineage>
</organism>
<dbReference type="Pfam" id="PF02687">
    <property type="entry name" value="FtsX"/>
    <property type="match status" value="2"/>
</dbReference>
<evidence type="ECO:0000313" key="8">
    <source>
        <dbReference type="EMBL" id="GLL03935.1"/>
    </source>
</evidence>
<feature type="transmembrane region" description="Helical" evidence="6">
    <location>
        <begin position="431"/>
        <end position="454"/>
    </location>
</feature>
<feature type="transmembrane region" description="Helical" evidence="6">
    <location>
        <begin position="296"/>
        <end position="318"/>
    </location>
</feature>
<dbReference type="EMBL" id="BSFP01000039">
    <property type="protein sequence ID" value="GLL03935.1"/>
    <property type="molecule type" value="Genomic_DNA"/>
</dbReference>
<evidence type="ECO:0000256" key="2">
    <source>
        <dbReference type="ARBA" id="ARBA00022475"/>
    </source>
</evidence>
<comment type="subcellular location">
    <subcellularLocation>
        <location evidence="1">Cell membrane</location>
        <topology evidence="1">Multi-pass membrane protein</topology>
    </subcellularLocation>
</comment>
<comment type="caution">
    <text evidence="8">The sequence shown here is derived from an EMBL/GenBank/DDBJ whole genome shotgun (WGS) entry which is preliminary data.</text>
</comment>